<evidence type="ECO:0000256" key="4">
    <source>
        <dbReference type="ARBA" id="ARBA00016461"/>
    </source>
</evidence>
<evidence type="ECO:0000256" key="1">
    <source>
        <dbReference type="ARBA" id="ARBA00002442"/>
    </source>
</evidence>
<evidence type="ECO:0000256" key="2">
    <source>
        <dbReference type="ARBA" id="ARBA00004377"/>
    </source>
</evidence>
<evidence type="ECO:0000256" key="10">
    <source>
        <dbReference type="ARBA" id="ARBA00022989"/>
    </source>
</evidence>
<keyword evidence="8 12" id="KW-0812">Transmembrane</keyword>
<evidence type="ECO:0000256" key="8">
    <source>
        <dbReference type="ARBA" id="ARBA00022692"/>
    </source>
</evidence>
<reference evidence="13 14" key="1">
    <citation type="submission" date="2016-10" db="EMBL/GenBank/DDBJ databases">
        <authorList>
            <person name="de Groot N.N."/>
        </authorList>
    </citation>
    <scope>NUCLEOTIDE SEQUENCE [LARGE SCALE GENOMIC DNA]</scope>
    <source>
        <strain evidence="13 14">A52C2</strain>
    </source>
</reference>
<comment type="similarity">
    <text evidence="3 12">Belongs to the CcmD/CycX/HelD family.</text>
</comment>
<gene>
    <name evidence="13" type="ORF">SAMN05216548_11375</name>
</gene>
<comment type="function">
    <text evidence="1 12">Required for the export of heme to the periplasm for the biogenesis of c-type cytochromes.</text>
</comment>
<dbReference type="AlphaFoldDB" id="A0A1H9MDJ3"/>
<protein>
    <recommendedName>
        <fullName evidence="4 12">Heme exporter protein D</fullName>
    </recommendedName>
</protein>
<dbReference type="STRING" id="1855383.SAMN05216548_11375"/>
<name>A0A1H9MDJ3_9HYPH</name>
<comment type="subcellular location">
    <subcellularLocation>
        <location evidence="2 12">Cell inner membrane</location>
        <topology evidence="2 12">Single-pass membrane protein</topology>
    </subcellularLocation>
</comment>
<evidence type="ECO:0000313" key="14">
    <source>
        <dbReference type="Proteomes" id="UP000199647"/>
    </source>
</evidence>
<keyword evidence="11 12" id="KW-0472">Membrane</keyword>
<dbReference type="GO" id="GO:0015886">
    <property type="term" value="P:heme transport"/>
    <property type="evidence" value="ECO:0007669"/>
    <property type="project" value="InterPro"/>
</dbReference>
<sequence>MTHLGYILAAYGAAFIVIVGLILWVWLDLAAQKRKLARLDRDGTRRRSRRPAA</sequence>
<dbReference type="OrthoDB" id="9811628at2"/>
<dbReference type="RefSeq" id="WP_092498271.1">
    <property type="nucleotide sequence ID" value="NZ_FOFG01000013.1"/>
</dbReference>
<dbReference type="GO" id="GO:0005886">
    <property type="term" value="C:plasma membrane"/>
    <property type="evidence" value="ECO:0007669"/>
    <property type="project" value="UniProtKB-SubCell"/>
</dbReference>
<evidence type="ECO:0000313" key="13">
    <source>
        <dbReference type="EMBL" id="SER21776.1"/>
    </source>
</evidence>
<evidence type="ECO:0000256" key="6">
    <source>
        <dbReference type="ARBA" id="ARBA00022475"/>
    </source>
</evidence>
<keyword evidence="10 12" id="KW-1133">Transmembrane helix</keyword>
<organism evidence="13 14">
    <name type="scientific">Faunimonas pinastri</name>
    <dbReference type="NCBI Taxonomy" id="1855383"/>
    <lineage>
        <taxon>Bacteria</taxon>
        <taxon>Pseudomonadati</taxon>
        <taxon>Pseudomonadota</taxon>
        <taxon>Alphaproteobacteria</taxon>
        <taxon>Hyphomicrobiales</taxon>
        <taxon>Afifellaceae</taxon>
        <taxon>Faunimonas</taxon>
    </lineage>
</organism>
<keyword evidence="6 12" id="KW-1003">Cell membrane</keyword>
<keyword evidence="9 12" id="KW-0201">Cytochrome c-type biogenesis</keyword>
<evidence type="ECO:0000256" key="7">
    <source>
        <dbReference type="ARBA" id="ARBA00022519"/>
    </source>
</evidence>
<dbReference type="Proteomes" id="UP000199647">
    <property type="component" value="Unassembled WGS sequence"/>
</dbReference>
<dbReference type="EMBL" id="FOFG01000013">
    <property type="protein sequence ID" value="SER21776.1"/>
    <property type="molecule type" value="Genomic_DNA"/>
</dbReference>
<proteinExistence type="inferred from homology"/>
<keyword evidence="5 12" id="KW-0813">Transport</keyword>
<dbReference type="NCBIfam" id="TIGR03141">
    <property type="entry name" value="cytochro_ccmD"/>
    <property type="match status" value="1"/>
</dbReference>
<evidence type="ECO:0000256" key="9">
    <source>
        <dbReference type="ARBA" id="ARBA00022748"/>
    </source>
</evidence>
<dbReference type="InterPro" id="IPR007078">
    <property type="entry name" value="Haem_export_protD_CcmD"/>
</dbReference>
<keyword evidence="7 12" id="KW-0997">Cell inner membrane</keyword>
<evidence type="ECO:0000256" key="11">
    <source>
        <dbReference type="ARBA" id="ARBA00023136"/>
    </source>
</evidence>
<dbReference type="Pfam" id="PF04995">
    <property type="entry name" value="CcmD"/>
    <property type="match status" value="1"/>
</dbReference>
<feature type="transmembrane region" description="Helical" evidence="12">
    <location>
        <begin position="6"/>
        <end position="27"/>
    </location>
</feature>
<evidence type="ECO:0000256" key="12">
    <source>
        <dbReference type="RuleBase" id="RU363101"/>
    </source>
</evidence>
<evidence type="ECO:0000256" key="3">
    <source>
        <dbReference type="ARBA" id="ARBA00008741"/>
    </source>
</evidence>
<accession>A0A1H9MDJ3</accession>
<keyword evidence="14" id="KW-1185">Reference proteome</keyword>
<evidence type="ECO:0000256" key="5">
    <source>
        <dbReference type="ARBA" id="ARBA00022448"/>
    </source>
</evidence>
<dbReference type="GO" id="GO:0017004">
    <property type="term" value="P:cytochrome complex assembly"/>
    <property type="evidence" value="ECO:0007669"/>
    <property type="project" value="UniProtKB-KW"/>
</dbReference>